<gene>
    <name evidence="1" type="ORF">BDN72DRAFT_900012</name>
</gene>
<sequence length="732" mass="74986">MSPIILEPPVMSIHNSPMSPLSRIQPFSPNAPEPVPHPEQSLDGSNGSLLDPTRIDFSYESLSAVANAATAAATSPPKDRPEDFNFASNGLTPTRPPCANCGTLETPLWRRDPDGNPICNACGLYQKSRHMPRPTSLGRTTPPSTQSSVNPSNPPLPLNTNGTSRPVSSSPQMMPASSPHHPQHKHQPQSSPAAAANATSSNNVGSTTTNAATSKPSLGGTCPGDGRCDGTGGTSACSGCPTYNNTLAVTARMELEKAATTTGGGASGDGTTIGTQQPTQGGPSSPGETGVEESSSPNAGDGGNASIDPASAAANSAAAATAGATGAAPSPGGRKVRAAVGALSCANCGTSTTPLWRRDDVGNNICNACGLYFKLHGTHRPNSMKKTVIKRRKRVPAAPGATSPGRMSDQAAAEALVAVGRLATGGGSSGVGGEESDNEVEQPRKKRARRGKAGAAEKSRSGEDEDVVMTGEDDTDREREGAGSRKRRSPNSGWTDGASSSSPQHRAGSMPRLPDAGAIDPRYAHLQRTASGAFPGGSPSHLGGFDLPPLPFMGGGRPEFMTTAQSSYIRSGSNAPSRTHSPLNPGALTGSYGLPHGATLNPYGLPQDVLLAHLSMAAAASVSASNGVPTLGELERHLFEMGEHKRRFEEMVDRTDRMMAGLKRGIDELRSVQQGGGGGTSTTGAGSPQPGGQSPQQQQQQSGQQGTTSSPSPSQQQQQGSLPVQPTGQLVF</sequence>
<name>A0ACD3AL41_9AGAR</name>
<organism evidence="1 2">
    <name type="scientific">Pluteus cervinus</name>
    <dbReference type="NCBI Taxonomy" id="181527"/>
    <lineage>
        <taxon>Eukaryota</taxon>
        <taxon>Fungi</taxon>
        <taxon>Dikarya</taxon>
        <taxon>Basidiomycota</taxon>
        <taxon>Agaricomycotina</taxon>
        <taxon>Agaricomycetes</taxon>
        <taxon>Agaricomycetidae</taxon>
        <taxon>Agaricales</taxon>
        <taxon>Pluteineae</taxon>
        <taxon>Pluteaceae</taxon>
        <taxon>Pluteus</taxon>
    </lineage>
</organism>
<dbReference type="EMBL" id="ML208411">
    <property type="protein sequence ID" value="TFK66251.1"/>
    <property type="molecule type" value="Genomic_DNA"/>
</dbReference>
<reference evidence="1 2" key="1">
    <citation type="journal article" date="2019" name="Nat. Ecol. Evol.">
        <title>Megaphylogeny resolves global patterns of mushroom evolution.</title>
        <authorList>
            <person name="Varga T."/>
            <person name="Krizsan K."/>
            <person name="Foldi C."/>
            <person name="Dima B."/>
            <person name="Sanchez-Garcia M."/>
            <person name="Sanchez-Ramirez S."/>
            <person name="Szollosi G.J."/>
            <person name="Szarkandi J.G."/>
            <person name="Papp V."/>
            <person name="Albert L."/>
            <person name="Andreopoulos W."/>
            <person name="Angelini C."/>
            <person name="Antonin V."/>
            <person name="Barry K.W."/>
            <person name="Bougher N.L."/>
            <person name="Buchanan P."/>
            <person name="Buyck B."/>
            <person name="Bense V."/>
            <person name="Catcheside P."/>
            <person name="Chovatia M."/>
            <person name="Cooper J."/>
            <person name="Damon W."/>
            <person name="Desjardin D."/>
            <person name="Finy P."/>
            <person name="Geml J."/>
            <person name="Haridas S."/>
            <person name="Hughes K."/>
            <person name="Justo A."/>
            <person name="Karasinski D."/>
            <person name="Kautmanova I."/>
            <person name="Kiss B."/>
            <person name="Kocsube S."/>
            <person name="Kotiranta H."/>
            <person name="LaButti K.M."/>
            <person name="Lechner B.E."/>
            <person name="Liimatainen K."/>
            <person name="Lipzen A."/>
            <person name="Lukacs Z."/>
            <person name="Mihaltcheva S."/>
            <person name="Morgado L.N."/>
            <person name="Niskanen T."/>
            <person name="Noordeloos M.E."/>
            <person name="Ohm R.A."/>
            <person name="Ortiz-Santana B."/>
            <person name="Ovrebo C."/>
            <person name="Racz N."/>
            <person name="Riley R."/>
            <person name="Savchenko A."/>
            <person name="Shiryaev A."/>
            <person name="Soop K."/>
            <person name="Spirin V."/>
            <person name="Szebenyi C."/>
            <person name="Tomsovsky M."/>
            <person name="Tulloss R.E."/>
            <person name="Uehling J."/>
            <person name="Grigoriev I.V."/>
            <person name="Vagvolgyi C."/>
            <person name="Papp T."/>
            <person name="Martin F.M."/>
            <person name="Miettinen O."/>
            <person name="Hibbett D.S."/>
            <person name="Nagy L.G."/>
        </authorList>
    </citation>
    <scope>NUCLEOTIDE SEQUENCE [LARGE SCALE GENOMIC DNA]</scope>
    <source>
        <strain evidence="1 2">NL-1719</strain>
    </source>
</reference>
<evidence type="ECO:0000313" key="2">
    <source>
        <dbReference type="Proteomes" id="UP000308600"/>
    </source>
</evidence>
<dbReference type="Proteomes" id="UP000308600">
    <property type="component" value="Unassembled WGS sequence"/>
</dbReference>
<accession>A0ACD3AL41</accession>
<keyword evidence="2" id="KW-1185">Reference proteome</keyword>
<protein>
    <submittedName>
        <fullName evidence="1">Uncharacterized protein</fullName>
    </submittedName>
</protein>
<proteinExistence type="predicted"/>
<evidence type="ECO:0000313" key="1">
    <source>
        <dbReference type="EMBL" id="TFK66251.1"/>
    </source>
</evidence>